<dbReference type="RefSeq" id="WP_107567206.1">
    <property type="nucleotide sequence ID" value="NZ_PYYB01000001.1"/>
</dbReference>
<gene>
    <name evidence="3" type="ORF">C7Y72_03450</name>
</gene>
<proteinExistence type="predicted"/>
<feature type="coiled-coil region" evidence="1">
    <location>
        <begin position="128"/>
        <end position="197"/>
    </location>
</feature>
<comment type="caution">
    <text evidence="3">The sequence shown here is derived from an EMBL/GenBank/DDBJ whole genome shotgun (WGS) entry which is preliminary data.</text>
</comment>
<reference evidence="3 4" key="1">
    <citation type="submission" date="2018-03" db="EMBL/GenBank/DDBJ databases">
        <title>Aquarubrobacter algicola gen. nov., sp. nov., a novel actinobacterium isolated from shallow eutrophic lake during the end of cyanobacterial harmful algal blooms.</title>
        <authorList>
            <person name="Chun S.J."/>
        </authorList>
    </citation>
    <scope>NUCLEOTIDE SEQUENCE [LARGE SCALE GENOMIC DNA]</scope>
    <source>
        <strain evidence="3 4">Seoho-28</strain>
    </source>
</reference>
<name>A0A2T4UHS7_9ACTN</name>
<dbReference type="EMBL" id="PYYB01000001">
    <property type="protein sequence ID" value="PTL58769.1"/>
    <property type="molecule type" value="Genomic_DNA"/>
</dbReference>
<evidence type="ECO:0000256" key="1">
    <source>
        <dbReference type="SAM" id="Coils"/>
    </source>
</evidence>
<evidence type="ECO:0000256" key="2">
    <source>
        <dbReference type="SAM" id="MobiDB-lite"/>
    </source>
</evidence>
<feature type="region of interest" description="Disordered" evidence="2">
    <location>
        <begin position="93"/>
        <end position="121"/>
    </location>
</feature>
<protein>
    <submittedName>
        <fullName evidence="3">Uncharacterized protein</fullName>
    </submittedName>
</protein>
<keyword evidence="4" id="KW-1185">Reference proteome</keyword>
<evidence type="ECO:0000313" key="4">
    <source>
        <dbReference type="Proteomes" id="UP000240739"/>
    </source>
</evidence>
<organism evidence="3 4">
    <name type="scientific">Paraconexibacter algicola</name>
    <dbReference type="NCBI Taxonomy" id="2133960"/>
    <lineage>
        <taxon>Bacteria</taxon>
        <taxon>Bacillati</taxon>
        <taxon>Actinomycetota</taxon>
        <taxon>Thermoleophilia</taxon>
        <taxon>Solirubrobacterales</taxon>
        <taxon>Paraconexibacteraceae</taxon>
        <taxon>Paraconexibacter</taxon>
    </lineage>
</organism>
<dbReference type="AlphaFoldDB" id="A0A2T4UHS7"/>
<dbReference type="Proteomes" id="UP000240739">
    <property type="component" value="Unassembled WGS sequence"/>
</dbReference>
<accession>A0A2T4UHS7</accession>
<evidence type="ECO:0000313" key="3">
    <source>
        <dbReference type="EMBL" id="PTL58769.1"/>
    </source>
</evidence>
<sequence length="302" mass="32689">MPPSAKLADGARTGRSASTREEILTAIRRWNDLFGEPPCTADWNPSVARWRAQEWRIERYAAGDPDTGARWPSLNAVKRRFDGSFDAAVREAGLVPRRPGPRRRAPGTARPDVPPREPLPPVALDDALRAAHALVAAADARAAEAERRAEDALRRARAERARADREQARAAESRLRARRLADRARRAIEARDRARERELRVVAAARAACEDRLAAARADADQRIAAARAREQAASRRADRAEEGAARLVAATGDPTAPAGPAVLAAALTRLARARAAGGAPGDLRGALREVSLAASRWAQRL</sequence>
<dbReference type="OrthoDB" id="5244832at2"/>
<keyword evidence="1" id="KW-0175">Coiled coil</keyword>
<feature type="region of interest" description="Disordered" evidence="2">
    <location>
        <begin position="1"/>
        <end position="20"/>
    </location>
</feature>